<dbReference type="GeneID" id="68285774"/>
<dbReference type="Proteomes" id="UP000825890">
    <property type="component" value="Unassembled WGS sequence"/>
</dbReference>
<comment type="caution">
    <text evidence="1">The sequence shown here is derived from an EMBL/GenBank/DDBJ whole genome shotgun (WGS) entry which is preliminary data.</text>
</comment>
<dbReference type="EMBL" id="BOLY01000001">
    <property type="protein sequence ID" value="GIZ36732.1"/>
    <property type="molecule type" value="Genomic_DNA"/>
</dbReference>
<accession>A0A9P3C4V6</accession>
<organism evidence="1 2">
    <name type="scientific">Cercospora kikuchii</name>
    <dbReference type="NCBI Taxonomy" id="84275"/>
    <lineage>
        <taxon>Eukaryota</taxon>
        <taxon>Fungi</taxon>
        <taxon>Dikarya</taxon>
        <taxon>Ascomycota</taxon>
        <taxon>Pezizomycotina</taxon>
        <taxon>Dothideomycetes</taxon>
        <taxon>Dothideomycetidae</taxon>
        <taxon>Mycosphaerellales</taxon>
        <taxon>Mycosphaerellaceae</taxon>
        <taxon>Cercospora</taxon>
    </lineage>
</organism>
<reference evidence="1 2" key="1">
    <citation type="submission" date="2021-01" db="EMBL/GenBank/DDBJ databases">
        <title>Cercospora kikuchii MAFF 305040 whole genome shotgun sequence.</title>
        <authorList>
            <person name="Kashiwa T."/>
            <person name="Suzuki T."/>
        </authorList>
    </citation>
    <scope>NUCLEOTIDE SEQUENCE [LARGE SCALE GENOMIC DNA]</scope>
    <source>
        <strain evidence="1 2">MAFF 305040</strain>
    </source>
</reference>
<gene>
    <name evidence="1" type="ORF">CKM354_000019900</name>
</gene>
<evidence type="ECO:0000313" key="2">
    <source>
        <dbReference type="Proteomes" id="UP000825890"/>
    </source>
</evidence>
<dbReference type="RefSeq" id="XP_044651219.1">
    <property type="nucleotide sequence ID" value="XM_044795284.1"/>
</dbReference>
<keyword evidence="2" id="KW-1185">Reference proteome</keyword>
<protein>
    <submittedName>
        <fullName evidence="1">Uncharacterized protein</fullName>
    </submittedName>
</protein>
<evidence type="ECO:0000313" key="1">
    <source>
        <dbReference type="EMBL" id="GIZ36732.1"/>
    </source>
</evidence>
<name>A0A9P3C4V6_9PEZI</name>
<proteinExistence type="predicted"/>
<dbReference type="AlphaFoldDB" id="A0A9P3C4V6"/>
<sequence>MAVANTLHNRYSGQRYDIARLHTGDALEFESYRKFFEASSSQKDDLLCVFAGIDPGEWPNKDPPAMYIETSRNDPISVLDTFVRDAEALIEAQQTTAFETGARVELIPTCFIKDGSQKGRAALYYNVMTSGPHSPRRIEDFFEMLQPG</sequence>